<feature type="compositionally biased region" description="Basic and acidic residues" evidence="1">
    <location>
        <begin position="62"/>
        <end position="71"/>
    </location>
</feature>
<protein>
    <submittedName>
        <fullName evidence="2">Uncharacterized protein</fullName>
    </submittedName>
</protein>
<name>A0A7G1PEX5_9ACTN</name>
<accession>A0A7G1PEX5</accession>
<dbReference type="KEGG" id="sgm:GCM10017557_71560"/>
<gene>
    <name evidence="2" type="ORF">GCM10017557_71560</name>
</gene>
<dbReference type="AlphaFoldDB" id="A0A7G1PEX5"/>
<evidence type="ECO:0000313" key="2">
    <source>
        <dbReference type="EMBL" id="BCL32297.1"/>
    </source>
</evidence>
<reference evidence="2 3" key="1">
    <citation type="journal article" date="2014" name="Int. J. Syst. Evol. Microbiol.">
        <title>Complete genome sequence of Corynebacterium casei LMG S-19264T (=DSM 44701T), isolated from a smear-ripened cheese.</title>
        <authorList>
            <consortium name="US DOE Joint Genome Institute (JGI-PGF)"/>
            <person name="Walter F."/>
            <person name="Albersmeier A."/>
            <person name="Kalinowski J."/>
            <person name="Ruckert C."/>
        </authorList>
    </citation>
    <scope>NUCLEOTIDE SEQUENCE [LARGE SCALE GENOMIC DNA]</scope>
    <source>
        <strain evidence="2 3">JCM 4677</strain>
    </source>
</reference>
<dbReference type="RefSeq" id="WP_055513702.1">
    <property type="nucleotide sequence ID" value="NZ_AP023440.1"/>
</dbReference>
<organism evidence="2 3">
    <name type="scientific">Streptomyces aurantiacus</name>
    <dbReference type="NCBI Taxonomy" id="47760"/>
    <lineage>
        <taxon>Bacteria</taxon>
        <taxon>Bacillati</taxon>
        <taxon>Actinomycetota</taxon>
        <taxon>Actinomycetes</taxon>
        <taxon>Kitasatosporales</taxon>
        <taxon>Streptomycetaceae</taxon>
        <taxon>Streptomyces</taxon>
        <taxon>Streptomyces aurantiacus group</taxon>
    </lineage>
</organism>
<proteinExistence type="predicted"/>
<evidence type="ECO:0000256" key="1">
    <source>
        <dbReference type="SAM" id="MobiDB-lite"/>
    </source>
</evidence>
<feature type="compositionally biased region" description="Pro residues" evidence="1">
    <location>
        <begin position="1"/>
        <end position="11"/>
    </location>
</feature>
<feature type="region of interest" description="Disordered" evidence="1">
    <location>
        <begin position="1"/>
        <end position="71"/>
    </location>
</feature>
<evidence type="ECO:0000313" key="3">
    <source>
        <dbReference type="Proteomes" id="UP000516444"/>
    </source>
</evidence>
<feature type="compositionally biased region" description="Low complexity" evidence="1">
    <location>
        <begin position="12"/>
        <end position="33"/>
    </location>
</feature>
<keyword evidence="3" id="KW-1185">Reference proteome</keyword>
<dbReference type="Proteomes" id="UP000516444">
    <property type="component" value="Chromosome"/>
</dbReference>
<sequence>MRTLHPLPPSITDPDATTYDDATASAAPSTSTSMRPDPHGRDFRQGQGHLSASFTKRVHVHPSPEDLRAASDHLTVLLGFEDDTAA</sequence>
<dbReference type="EMBL" id="AP023440">
    <property type="protein sequence ID" value="BCL32297.1"/>
    <property type="molecule type" value="Genomic_DNA"/>
</dbReference>